<dbReference type="OrthoDB" id="2559672at2"/>
<evidence type="ECO:0000256" key="1">
    <source>
        <dbReference type="ARBA" id="ARBA00023015"/>
    </source>
</evidence>
<reference evidence="5 6" key="1">
    <citation type="submission" date="2018-09" db="EMBL/GenBank/DDBJ databases">
        <authorList>
            <person name="Zhu H."/>
        </authorList>
    </citation>
    <scope>NUCLEOTIDE SEQUENCE [LARGE SCALE GENOMIC DNA]</scope>
    <source>
        <strain evidence="5 6">K2R01-6</strain>
    </source>
</reference>
<evidence type="ECO:0000259" key="4">
    <source>
        <dbReference type="PROSITE" id="PS01124"/>
    </source>
</evidence>
<keyword evidence="6" id="KW-1185">Reference proteome</keyword>
<sequence length="288" mass="31274">MENRRPGTVRRHDDGVDMWEMVEAPPEARLAGAVAGYASYFERTTSFTARRELAATEGVLIFNLGDPLEIVGADGRAIVLGAGEGFAGGIADATSISRACGSQAGVHVFLPLESLAAVTGVPAAEIANCVARIDDLIGSAAKDVGARLNDTPSHEARFAILDDFLMRRLYEARPFDHAVLWARKQLARDEARGVAAVADEIGWSRKHLAHRFKAETGISPDTYRRLARFERFWNALRARPDDSLAGLAVEAGYHDQPHMARDVRAFSDMTPGELRARLIPGQGGVRDD</sequence>
<name>A0A418WRC1_9SPHN</name>
<proteinExistence type="predicted"/>
<dbReference type="SMART" id="SM00342">
    <property type="entry name" value="HTH_ARAC"/>
    <property type="match status" value="1"/>
</dbReference>
<evidence type="ECO:0000313" key="5">
    <source>
        <dbReference type="EMBL" id="RJF93767.1"/>
    </source>
</evidence>
<evidence type="ECO:0000256" key="2">
    <source>
        <dbReference type="ARBA" id="ARBA00023125"/>
    </source>
</evidence>
<organism evidence="5 6">
    <name type="scientific">Sphingomonas cavernae</name>
    <dbReference type="NCBI Taxonomy" id="2320861"/>
    <lineage>
        <taxon>Bacteria</taxon>
        <taxon>Pseudomonadati</taxon>
        <taxon>Pseudomonadota</taxon>
        <taxon>Alphaproteobacteria</taxon>
        <taxon>Sphingomonadales</taxon>
        <taxon>Sphingomonadaceae</taxon>
        <taxon>Sphingomonas</taxon>
    </lineage>
</organism>
<keyword evidence="3" id="KW-0804">Transcription</keyword>
<dbReference type="Proteomes" id="UP000286100">
    <property type="component" value="Unassembled WGS sequence"/>
</dbReference>
<keyword evidence="1" id="KW-0805">Transcription regulation</keyword>
<dbReference type="PANTHER" id="PTHR46796:SF15">
    <property type="entry name" value="BLL1074 PROTEIN"/>
    <property type="match status" value="1"/>
</dbReference>
<dbReference type="AlphaFoldDB" id="A0A418WRC1"/>
<dbReference type="InterPro" id="IPR018060">
    <property type="entry name" value="HTH_AraC"/>
</dbReference>
<protein>
    <submittedName>
        <fullName evidence="5">AraC family transcriptional regulator</fullName>
    </submittedName>
</protein>
<evidence type="ECO:0000313" key="6">
    <source>
        <dbReference type="Proteomes" id="UP000286100"/>
    </source>
</evidence>
<dbReference type="InterPro" id="IPR009057">
    <property type="entry name" value="Homeodomain-like_sf"/>
</dbReference>
<feature type="domain" description="HTH araC/xylS-type" evidence="4">
    <location>
        <begin position="176"/>
        <end position="277"/>
    </location>
</feature>
<evidence type="ECO:0000256" key="3">
    <source>
        <dbReference type="ARBA" id="ARBA00023163"/>
    </source>
</evidence>
<dbReference type="GO" id="GO:0003700">
    <property type="term" value="F:DNA-binding transcription factor activity"/>
    <property type="evidence" value="ECO:0007669"/>
    <property type="project" value="InterPro"/>
</dbReference>
<accession>A0A418WRC1</accession>
<comment type="caution">
    <text evidence="5">The sequence shown here is derived from an EMBL/GenBank/DDBJ whole genome shotgun (WGS) entry which is preliminary data.</text>
</comment>
<gene>
    <name evidence="5" type="ORF">D3876_05610</name>
</gene>
<keyword evidence="2" id="KW-0238">DNA-binding</keyword>
<dbReference type="PROSITE" id="PS01124">
    <property type="entry name" value="HTH_ARAC_FAMILY_2"/>
    <property type="match status" value="1"/>
</dbReference>
<dbReference type="Gene3D" id="1.10.10.60">
    <property type="entry name" value="Homeodomain-like"/>
    <property type="match status" value="1"/>
</dbReference>
<dbReference type="RefSeq" id="WP_119760198.1">
    <property type="nucleotide sequence ID" value="NZ_QYUM01000002.1"/>
</dbReference>
<dbReference type="Pfam" id="PF12833">
    <property type="entry name" value="HTH_18"/>
    <property type="match status" value="1"/>
</dbReference>
<dbReference type="InterPro" id="IPR050204">
    <property type="entry name" value="AraC_XylS_family_regulators"/>
</dbReference>
<dbReference type="EMBL" id="QYUM01000002">
    <property type="protein sequence ID" value="RJF93767.1"/>
    <property type="molecule type" value="Genomic_DNA"/>
</dbReference>
<dbReference type="GO" id="GO:0043565">
    <property type="term" value="F:sequence-specific DNA binding"/>
    <property type="evidence" value="ECO:0007669"/>
    <property type="project" value="InterPro"/>
</dbReference>
<dbReference type="SUPFAM" id="SSF46689">
    <property type="entry name" value="Homeodomain-like"/>
    <property type="match status" value="1"/>
</dbReference>
<dbReference type="PANTHER" id="PTHR46796">
    <property type="entry name" value="HTH-TYPE TRANSCRIPTIONAL ACTIVATOR RHAS-RELATED"/>
    <property type="match status" value="1"/>
</dbReference>